<feature type="transmembrane region" description="Helical" evidence="9">
    <location>
        <begin position="139"/>
        <end position="159"/>
    </location>
</feature>
<evidence type="ECO:0000256" key="3">
    <source>
        <dbReference type="ARBA" id="ARBA00022475"/>
    </source>
</evidence>
<keyword evidence="5 9" id="KW-0812">Transmembrane</keyword>
<feature type="transmembrane region" description="Helical" evidence="9">
    <location>
        <begin position="77"/>
        <end position="96"/>
    </location>
</feature>
<reference evidence="11 12" key="2">
    <citation type="journal article" date="2010" name="Stand. Genomic Sci.">
        <title>Complete genome sequence of Sebaldella termitidis type strain (NCTC 11300).</title>
        <authorList>
            <person name="Harmon-Smith M."/>
            <person name="Celia L."/>
            <person name="Chertkov O."/>
            <person name="Lapidus A."/>
            <person name="Copeland A."/>
            <person name="Glavina Del Rio T."/>
            <person name="Nolan M."/>
            <person name="Lucas S."/>
            <person name="Tice H."/>
            <person name="Cheng J.F."/>
            <person name="Han C."/>
            <person name="Detter J.C."/>
            <person name="Bruce D."/>
            <person name="Goodwin L."/>
            <person name="Pitluck S."/>
            <person name="Pati A."/>
            <person name="Liolios K."/>
            <person name="Ivanova N."/>
            <person name="Mavromatis K."/>
            <person name="Mikhailova N."/>
            <person name="Chen A."/>
            <person name="Palaniappan K."/>
            <person name="Land M."/>
            <person name="Hauser L."/>
            <person name="Chang Y.J."/>
            <person name="Jeffries C.D."/>
            <person name="Brettin T."/>
            <person name="Goker M."/>
            <person name="Beck B."/>
            <person name="Bristow J."/>
            <person name="Eisen J.A."/>
            <person name="Markowitz V."/>
            <person name="Hugenholtz P."/>
            <person name="Kyrpides N.C."/>
            <person name="Klenk H.P."/>
            <person name="Chen F."/>
        </authorList>
    </citation>
    <scope>NUCLEOTIDE SEQUENCE [LARGE SCALE GENOMIC DNA]</scope>
    <source>
        <strain evidence="12">ATCC 33386 / NCTC 11300</strain>
    </source>
</reference>
<comment type="subcellular location">
    <subcellularLocation>
        <location evidence="1">Cell membrane</location>
        <topology evidence="1">Multi-pass membrane protein</topology>
    </subcellularLocation>
</comment>
<feature type="transmembrane region" description="Helical" evidence="9">
    <location>
        <begin position="282"/>
        <end position="304"/>
    </location>
</feature>
<dbReference type="GO" id="GO:0008982">
    <property type="term" value="F:protein-N(PI)-phosphohistidine-sugar phosphotransferase activity"/>
    <property type="evidence" value="ECO:0007669"/>
    <property type="project" value="UniProtKB-UniRule"/>
</dbReference>
<keyword evidence="2 8" id="KW-0813">Transport</keyword>
<feature type="transmembrane region" description="Helical" evidence="9">
    <location>
        <begin position="180"/>
        <end position="198"/>
    </location>
</feature>
<evidence type="ECO:0000256" key="1">
    <source>
        <dbReference type="ARBA" id="ARBA00004651"/>
    </source>
</evidence>
<feature type="transmembrane region" description="Helical" evidence="9">
    <location>
        <begin position="108"/>
        <end position="127"/>
    </location>
</feature>
<name>D1AI92_SEBTE</name>
<keyword evidence="11" id="KW-0808">Transferase</keyword>
<feature type="transmembrane region" description="Helical" evidence="9">
    <location>
        <begin position="241"/>
        <end position="262"/>
    </location>
</feature>
<evidence type="ECO:0000256" key="4">
    <source>
        <dbReference type="ARBA" id="ARBA00022597"/>
    </source>
</evidence>
<dbReference type="InterPro" id="IPR004501">
    <property type="entry name" value="PTS_EIIC_3"/>
</dbReference>
<dbReference type="GO" id="GO:1902815">
    <property type="term" value="P:N,N'-diacetylchitobiose import"/>
    <property type="evidence" value="ECO:0007669"/>
    <property type="project" value="TreeGrafter"/>
</dbReference>
<protein>
    <recommendedName>
        <fullName evidence="8">Permease IIC component</fullName>
    </recommendedName>
</protein>
<dbReference type="InterPro" id="IPR004796">
    <property type="entry name" value="PTS_IIC_cello"/>
</dbReference>
<dbReference type="AlphaFoldDB" id="D1AI92"/>
<feature type="transmembrane region" description="Helical" evidence="9">
    <location>
        <begin position="37"/>
        <end position="57"/>
    </location>
</feature>
<evidence type="ECO:0000256" key="5">
    <source>
        <dbReference type="ARBA" id="ARBA00022692"/>
    </source>
</evidence>
<keyword evidence="3 8" id="KW-1003">Cell membrane</keyword>
<dbReference type="GO" id="GO:0009401">
    <property type="term" value="P:phosphoenolpyruvate-dependent sugar phosphotransferase system"/>
    <property type="evidence" value="ECO:0007669"/>
    <property type="project" value="InterPro"/>
</dbReference>
<dbReference type="STRING" id="526218.Sterm_1618"/>
<dbReference type="Proteomes" id="UP000000845">
    <property type="component" value="Chromosome"/>
</dbReference>
<dbReference type="KEGG" id="str:Sterm_1618"/>
<dbReference type="PANTHER" id="PTHR33989:SF4">
    <property type="entry name" value="PTS SYSTEM N,N'-DIACETYLCHITOBIOSE-SPECIFIC EIIC COMPONENT"/>
    <property type="match status" value="1"/>
</dbReference>
<evidence type="ECO:0000256" key="2">
    <source>
        <dbReference type="ARBA" id="ARBA00022448"/>
    </source>
</evidence>
<feature type="transmembrane region" description="Helical" evidence="9">
    <location>
        <begin position="390"/>
        <end position="408"/>
    </location>
</feature>
<feature type="domain" description="PTS EIIC type-3" evidence="10">
    <location>
        <begin position="13"/>
        <end position="408"/>
    </location>
</feature>
<feature type="transmembrane region" description="Helical" evidence="9">
    <location>
        <begin position="210"/>
        <end position="234"/>
    </location>
</feature>
<evidence type="ECO:0000313" key="12">
    <source>
        <dbReference type="Proteomes" id="UP000000845"/>
    </source>
</evidence>
<accession>D1AI92</accession>
<keyword evidence="7 8" id="KW-0472">Membrane</keyword>
<dbReference type="HOGENOM" id="CLU_029688_1_0_0"/>
<evidence type="ECO:0000256" key="6">
    <source>
        <dbReference type="ARBA" id="ARBA00022989"/>
    </source>
</evidence>
<dbReference type="RefSeq" id="WP_012861072.1">
    <property type="nucleotide sequence ID" value="NC_013517.1"/>
</dbReference>
<dbReference type="PANTHER" id="PTHR33989">
    <property type="match status" value="1"/>
</dbReference>
<dbReference type="Pfam" id="PF02378">
    <property type="entry name" value="PTS_EIIC"/>
    <property type="match status" value="1"/>
</dbReference>
<keyword evidence="12" id="KW-1185">Reference proteome</keyword>
<dbReference type="InterPro" id="IPR051088">
    <property type="entry name" value="PTS_Sugar-EIIC/EIIB"/>
</dbReference>
<sequence length="437" mass="48100">MKEKKMNGFIIMLEKYITPVAEKIEAQRHISSIKNGMISLMAILMVGSISLIVMGLGNFFPDGSSIKTLFDNYNDVLGLPFMFTYGLLSIYAAITISYAHSQKMEIPVLHSVLGAVLATAILNVKVVDGAFDFSFMDSRGLFIAIFASLISVEIMAFLIKKKVTIRIKGLPDMIGKTFEAIVPLLIIICISVFISIFTQEMSGGKALPEVFVTVLGPATQGIDTPVAVFLVALFEMIFWFLGLNGYAILVSFTLPFMTQYLTENAQAFASGGVPTHIFTENFWGYFMACTGSGVTGAISILGLMSKSKELKAAGKASIIPAIFNISEPVVYGFPVAYNPYLFIPFVIGTPILSVFSFYVFKLGFINKPVVNVGGMPSPIAQYLITLDWKAPIYAVFIVILGIIMYYPFFKMYEKSVLAEEEKVAEVDKELEELDLDF</sequence>
<gene>
    <name evidence="11" type="ordered locus">Sterm_1618</name>
</gene>
<keyword evidence="6 9" id="KW-1133">Transmembrane helix</keyword>
<reference evidence="12" key="1">
    <citation type="submission" date="2009-09" db="EMBL/GenBank/DDBJ databases">
        <title>The complete chromosome of Sebaldella termitidis ATCC 33386.</title>
        <authorList>
            <consortium name="US DOE Joint Genome Institute (JGI-PGF)"/>
            <person name="Lucas S."/>
            <person name="Copeland A."/>
            <person name="Lapidus A."/>
            <person name="Glavina del Rio T."/>
            <person name="Dalin E."/>
            <person name="Tice H."/>
            <person name="Bruce D."/>
            <person name="Goodwin L."/>
            <person name="Pitluck S."/>
            <person name="Kyrpides N."/>
            <person name="Mavromatis K."/>
            <person name="Ivanova N."/>
            <person name="Mikhailova N."/>
            <person name="Sims D."/>
            <person name="Meincke L."/>
            <person name="Brettin T."/>
            <person name="Detter J.C."/>
            <person name="Han C."/>
            <person name="Larimer F."/>
            <person name="Land M."/>
            <person name="Hauser L."/>
            <person name="Markowitz V."/>
            <person name="Cheng J.F."/>
            <person name="Hugenholtz P."/>
            <person name="Woyke T."/>
            <person name="Wu D."/>
            <person name="Eisen J.A."/>
        </authorList>
    </citation>
    <scope>NUCLEOTIDE SEQUENCE [LARGE SCALE GENOMIC DNA]</scope>
    <source>
        <strain evidence="12">ATCC 33386 / NCTC 11300</strain>
    </source>
</reference>
<evidence type="ECO:0000256" key="9">
    <source>
        <dbReference type="SAM" id="Phobius"/>
    </source>
</evidence>
<evidence type="ECO:0000256" key="7">
    <source>
        <dbReference type="ARBA" id="ARBA00023136"/>
    </source>
</evidence>
<organism evidence="11 12">
    <name type="scientific">Sebaldella termitidis (strain ATCC 33386 / NCTC 11300)</name>
    <dbReference type="NCBI Taxonomy" id="526218"/>
    <lineage>
        <taxon>Bacteria</taxon>
        <taxon>Fusobacteriati</taxon>
        <taxon>Fusobacteriota</taxon>
        <taxon>Fusobacteriia</taxon>
        <taxon>Fusobacteriales</taxon>
        <taxon>Leptotrichiaceae</taxon>
        <taxon>Sebaldella</taxon>
    </lineage>
</organism>
<feature type="transmembrane region" description="Helical" evidence="9">
    <location>
        <begin position="340"/>
        <end position="360"/>
    </location>
</feature>
<evidence type="ECO:0000256" key="8">
    <source>
        <dbReference type="PIRNR" id="PIRNR006351"/>
    </source>
</evidence>
<dbReference type="PROSITE" id="PS51105">
    <property type="entry name" value="PTS_EIIC_TYPE_3"/>
    <property type="match status" value="1"/>
</dbReference>
<dbReference type="PIRSF" id="PIRSF006351">
    <property type="entry name" value="PTS_EIIC-Cellobiose"/>
    <property type="match status" value="1"/>
</dbReference>
<feature type="transmembrane region" description="Helical" evidence="9">
    <location>
        <begin position="316"/>
        <end position="334"/>
    </location>
</feature>
<dbReference type="eggNOG" id="COG1455">
    <property type="taxonomic scope" value="Bacteria"/>
</dbReference>
<dbReference type="GO" id="GO:0005886">
    <property type="term" value="C:plasma membrane"/>
    <property type="evidence" value="ECO:0007669"/>
    <property type="project" value="UniProtKB-SubCell"/>
</dbReference>
<dbReference type="EMBL" id="CP001739">
    <property type="protein sequence ID" value="ACZ08476.1"/>
    <property type="molecule type" value="Genomic_DNA"/>
</dbReference>
<dbReference type="InterPro" id="IPR003352">
    <property type="entry name" value="PTS_EIIC"/>
</dbReference>
<evidence type="ECO:0000313" key="11">
    <source>
        <dbReference type="EMBL" id="ACZ08476.1"/>
    </source>
</evidence>
<comment type="function">
    <text evidence="8">The phosphoenolpyruvate-dependent sugar phosphotransferase system (PTS), a major carbohydrate active -transport system, catalyzes the phosphorylation of incoming sugar substrates concomitant with their translocation across the cell membrane.</text>
</comment>
<keyword evidence="4 8" id="KW-0762">Sugar transport</keyword>
<proteinExistence type="predicted"/>
<evidence type="ECO:0000259" key="10">
    <source>
        <dbReference type="PROSITE" id="PS51105"/>
    </source>
</evidence>